<evidence type="ECO:0000313" key="2">
    <source>
        <dbReference type="EMBL" id="CAG8753982.1"/>
    </source>
</evidence>
<feature type="non-terminal residue" evidence="2">
    <location>
        <position position="97"/>
    </location>
</feature>
<name>A0ABN7VC96_GIGMA</name>
<protein>
    <submittedName>
        <fullName evidence="2">30872_t:CDS:1</fullName>
    </submittedName>
</protein>
<keyword evidence="3" id="KW-1185">Reference proteome</keyword>
<dbReference type="Proteomes" id="UP000789901">
    <property type="component" value="Unassembled WGS sequence"/>
</dbReference>
<accession>A0ABN7VC96</accession>
<comment type="caution">
    <text evidence="2">The sequence shown here is derived from an EMBL/GenBank/DDBJ whole genome shotgun (WGS) entry which is preliminary data.</text>
</comment>
<proteinExistence type="predicted"/>
<gene>
    <name evidence="2" type="ORF">GMARGA_LOCUS16708</name>
</gene>
<organism evidence="2 3">
    <name type="scientific">Gigaspora margarita</name>
    <dbReference type="NCBI Taxonomy" id="4874"/>
    <lineage>
        <taxon>Eukaryota</taxon>
        <taxon>Fungi</taxon>
        <taxon>Fungi incertae sedis</taxon>
        <taxon>Mucoromycota</taxon>
        <taxon>Glomeromycotina</taxon>
        <taxon>Glomeromycetes</taxon>
        <taxon>Diversisporales</taxon>
        <taxon>Gigasporaceae</taxon>
        <taxon>Gigaspora</taxon>
    </lineage>
</organism>
<sequence>MDRYEEEMIEYQDYGPEGNITNQKALSDMGWEDSINDEPHKIYIRLDDLVSQYEATLEKETLIFVIWCGGKRRIPSDTTRLSPPSNDAKPCKSVTAT</sequence>
<dbReference type="EMBL" id="CAJVQB010012242">
    <property type="protein sequence ID" value="CAG8753982.1"/>
    <property type="molecule type" value="Genomic_DNA"/>
</dbReference>
<feature type="compositionally biased region" description="Polar residues" evidence="1">
    <location>
        <begin position="76"/>
        <end position="85"/>
    </location>
</feature>
<reference evidence="2 3" key="1">
    <citation type="submission" date="2021-06" db="EMBL/GenBank/DDBJ databases">
        <authorList>
            <person name="Kallberg Y."/>
            <person name="Tangrot J."/>
            <person name="Rosling A."/>
        </authorList>
    </citation>
    <scope>NUCLEOTIDE SEQUENCE [LARGE SCALE GENOMIC DNA]</scope>
    <source>
        <strain evidence="2 3">120-4 pot B 10/14</strain>
    </source>
</reference>
<feature type="region of interest" description="Disordered" evidence="1">
    <location>
        <begin position="73"/>
        <end position="97"/>
    </location>
</feature>
<evidence type="ECO:0000313" key="3">
    <source>
        <dbReference type="Proteomes" id="UP000789901"/>
    </source>
</evidence>
<evidence type="ECO:0000256" key="1">
    <source>
        <dbReference type="SAM" id="MobiDB-lite"/>
    </source>
</evidence>